<sequence>MKLLCYVQIFLSWFGLVLTASSNSNVGIQDNFPFTSVVDILSQNVEFSTFLRAVQRNGFIPYLNELQNYTLMAPVNSAFIDNEPEDKNYKFDIENYLIHDSVLLTSGIDQGISVISEGVKFPYVLEKLSDDTIIVNDVKLVDSDLLPNFQNASVHGIGEKINTPFGLRNFLQKIEHDFNDFHLFNNFTRNIPAVESITTNRTILIPSDYNWHNFFSEVEINYITDAFNSLQRMEGDTRYIWNTDRQNFIQNIIIDKILGGMVPDVHYPENLNGDPLDFQSERNGSVLLVNGSKSSDLSNMAFNRGLVHSFDNLEIIKDIISFTAEKYLHGINCSDFVRELYFRNLQCLIRDSRETQGEEKTIFVPDVPSAAYDGFSRPGLLYHFVGSKIWLDQEFSEENLGKSRMFESKFCDSDENLGGNCQRIKIIKDRGEYFINEKYRVIHEEPFQIGNTLIYLVSDKMKLPGDLTPSINPFYGCSRSLMFLSQLNILDLPLNKEGYTILMPCFDSWEFLELNLQFLENNMTAINSIMKNLIIDGLIYSDSKDTTFETKNLLGDSILVQAERLHNGEGTELNLNLSSVGTKIKIKNDLDLFFSQGVVHPLGQLYLPKSVTVTLIDLIRTTGTTQLIELFEKFDDLSSIIHGNKPYSLLVPTESSLSLVGDILNSTKLLNLLKLHVIEGDFTSSLLHCEGNVTTLLGDSLFCRKDSQENYFLGVLNGAQREVRIMKKGCSSHNSCVFLIDRPISLQWLNRRKIWFGLPRSPLGIAMLTETVILFIGLSLFFFKRKKVPGTNLVSPNNDDAEITRPLIAPGENTSPDGRNET</sequence>
<dbReference type="OMA" id="FCSSNKR"/>
<dbReference type="Proteomes" id="UP000187013">
    <property type="component" value="Unassembled WGS sequence"/>
</dbReference>
<dbReference type="AlphaFoldDB" id="A0A1Q2ZVD1"/>
<dbReference type="PROSITE" id="PS50213">
    <property type="entry name" value="FAS1"/>
    <property type="match status" value="2"/>
</dbReference>
<dbReference type="SUPFAM" id="SSF82153">
    <property type="entry name" value="FAS1 domain"/>
    <property type="match status" value="3"/>
</dbReference>
<evidence type="ECO:0000259" key="4">
    <source>
        <dbReference type="PROSITE" id="PS50213"/>
    </source>
</evidence>
<dbReference type="PANTHER" id="PTHR10900:SF125">
    <property type="entry name" value="FAS1 DOMAIN-CONTAINING PROTEIN YLR001C"/>
    <property type="match status" value="1"/>
</dbReference>
<name>A0A1Q2ZVD1_ZYGRO</name>
<dbReference type="InterPro" id="IPR000782">
    <property type="entry name" value="FAS1_domain"/>
</dbReference>
<evidence type="ECO:0000256" key="2">
    <source>
        <dbReference type="SAM" id="Phobius"/>
    </source>
</evidence>
<gene>
    <name evidence="5" type="ORF">ZYGR_0H02630</name>
</gene>
<dbReference type="InterPro" id="IPR050904">
    <property type="entry name" value="Adhesion/Biosynth-related"/>
</dbReference>
<dbReference type="OrthoDB" id="286301at2759"/>
<organism evidence="5 6">
    <name type="scientific">Zygosaccharomyces rouxii</name>
    <dbReference type="NCBI Taxonomy" id="4956"/>
    <lineage>
        <taxon>Eukaryota</taxon>
        <taxon>Fungi</taxon>
        <taxon>Dikarya</taxon>
        <taxon>Ascomycota</taxon>
        <taxon>Saccharomycotina</taxon>
        <taxon>Saccharomycetes</taxon>
        <taxon>Saccharomycetales</taxon>
        <taxon>Saccharomycetaceae</taxon>
        <taxon>Zygosaccharomyces</taxon>
    </lineage>
</organism>
<feature type="domain" description="FAS1" evidence="4">
    <location>
        <begin position="608"/>
        <end position="744"/>
    </location>
</feature>
<dbReference type="eggNOG" id="KOG1437">
    <property type="taxonomic scope" value="Eukaryota"/>
</dbReference>
<feature type="chain" id="PRO_5010250111" description="FAS1 domain-containing protein" evidence="3">
    <location>
        <begin position="20"/>
        <end position="822"/>
    </location>
</feature>
<dbReference type="Gene3D" id="2.30.180.10">
    <property type="entry name" value="FAS1 domain"/>
    <property type="match status" value="3"/>
</dbReference>
<accession>A0A1Q2ZVD1</accession>
<proteinExistence type="predicted"/>
<dbReference type="InterPro" id="IPR036378">
    <property type="entry name" value="FAS1_dom_sf"/>
</dbReference>
<keyword evidence="3" id="KW-0732">Signal</keyword>
<feature type="region of interest" description="Disordered" evidence="1">
    <location>
        <begin position="794"/>
        <end position="822"/>
    </location>
</feature>
<feature type="domain" description="FAS1" evidence="4">
    <location>
        <begin position="34"/>
        <end position="161"/>
    </location>
</feature>
<evidence type="ECO:0000256" key="3">
    <source>
        <dbReference type="SAM" id="SignalP"/>
    </source>
</evidence>
<feature type="transmembrane region" description="Helical" evidence="2">
    <location>
        <begin position="763"/>
        <end position="783"/>
    </location>
</feature>
<feature type="signal peptide" evidence="3">
    <location>
        <begin position="1"/>
        <end position="19"/>
    </location>
</feature>
<feature type="compositionally biased region" description="Polar residues" evidence="1">
    <location>
        <begin position="812"/>
        <end position="822"/>
    </location>
</feature>
<keyword evidence="2" id="KW-0812">Transmembrane</keyword>
<reference evidence="5 6" key="1">
    <citation type="submission" date="2016-08" db="EMBL/GenBank/DDBJ databases">
        <title>Draft genome sequence of allopolyploid Zygosaccharomyces rouxii.</title>
        <authorList>
            <person name="Watanabe J."/>
            <person name="Uehara K."/>
            <person name="Mogi Y."/>
            <person name="Tsukioka Y."/>
        </authorList>
    </citation>
    <scope>NUCLEOTIDE SEQUENCE [LARGE SCALE GENOMIC DNA]</scope>
    <source>
        <strain evidence="5 6">NBRC 110957</strain>
    </source>
</reference>
<protein>
    <recommendedName>
        <fullName evidence="4">FAS1 domain-containing protein</fullName>
    </recommendedName>
</protein>
<keyword evidence="2" id="KW-1133">Transmembrane helix</keyword>
<evidence type="ECO:0000256" key="1">
    <source>
        <dbReference type="SAM" id="MobiDB-lite"/>
    </source>
</evidence>
<evidence type="ECO:0000313" key="6">
    <source>
        <dbReference type="Proteomes" id="UP000187013"/>
    </source>
</evidence>
<dbReference type="Pfam" id="PF02469">
    <property type="entry name" value="Fasciclin"/>
    <property type="match status" value="2"/>
</dbReference>
<dbReference type="PANTHER" id="PTHR10900">
    <property type="entry name" value="PERIOSTIN-RELATED"/>
    <property type="match status" value="1"/>
</dbReference>
<dbReference type="EMBL" id="BDGX01000008">
    <property type="protein sequence ID" value="GAV47421.1"/>
    <property type="molecule type" value="Genomic_DNA"/>
</dbReference>
<evidence type="ECO:0000313" key="5">
    <source>
        <dbReference type="EMBL" id="GAV47421.1"/>
    </source>
</evidence>
<comment type="caution">
    <text evidence="5">The sequence shown here is derived from an EMBL/GenBank/DDBJ whole genome shotgun (WGS) entry which is preliminary data.</text>
</comment>
<keyword evidence="2" id="KW-0472">Membrane</keyword>